<organism evidence="1 2">
    <name type="scientific">Dallia pectoralis</name>
    <name type="common">Alaska blackfish</name>
    <dbReference type="NCBI Taxonomy" id="75939"/>
    <lineage>
        <taxon>Eukaryota</taxon>
        <taxon>Metazoa</taxon>
        <taxon>Chordata</taxon>
        <taxon>Craniata</taxon>
        <taxon>Vertebrata</taxon>
        <taxon>Euteleostomi</taxon>
        <taxon>Actinopterygii</taxon>
        <taxon>Neopterygii</taxon>
        <taxon>Teleostei</taxon>
        <taxon>Protacanthopterygii</taxon>
        <taxon>Esociformes</taxon>
        <taxon>Umbridae</taxon>
        <taxon>Dallia</taxon>
    </lineage>
</organism>
<reference evidence="1" key="1">
    <citation type="submission" date="2021-05" db="EMBL/GenBank/DDBJ databases">
        <authorList>
            <person name="Pan Q."/>
            <person name="Jouanno E."/>
            <person name="Zahm M."/>
            <person name="Klopp C."/>
            <person name="Cabau C."/>
            <person name="Louis A."/>
            <person name="Berthelot C."/>
            <person name="Parey E."/>
            <person name="Roest Crollius H."/>
            <person name="Montfort J."/>
            <person name="Robinson-Rechavi M."/>
            <person name="Bouchez O."/>
            <person name="Lampietro C."/>
            <person name="Lopez Roques C."/>
            <person name="Donnadieu C."/>
            <person name="Postlethwait J."/>
            <person name="Bobe J."/>
            <person name="Dillon D."/>
            <person name="Chandos A."/>
            <person name="von Hippel F."/>
            <person name="Guiguen Y."/>
        </authorList>
    </citation>
    <scope>NUCLEOTIDE SEQUENCE</scope>
    <source>
        <strain evidence="1">YG-Jan2019</strain>
    </source>
</reference>
<gene>
    <name evidence="1" type="ORF">DPEC_G00235820</name>
</gene>
<keyword evidence="2" id="KW-1185">Reference proteome</keyword>
<proteinExistence type="predicted"/>
<evidence type="ECO:0000313" key="2">
    <source>
        <dbReference type="Proteomes" id="UP001157502"/>
    </source>
</evidence>
<accession>A0ACC2FYL3</accession>
<sequence length="114" mass="12993">MKRMNDRARGAARPREAHASLGHANAHTNTRSVTRGTVHDTPYEVSPDLEVYIRGETERRRHLSTLGSRPGPMPQITSRLFLTDHLASAIIFPHVLQKWKLSICQILPRFTMQQ</sequence>
<protein>
    <submittedName>
        <fullName evidence="1">Uncharacterized protein</fullName>
    </submittedName>
</protein>
<comment type="caution">
    <text evidence="1">The sequence shown here is derived from an EMBL/GenBank/DDBJ whole genome shotgun (WGS) entry which is preliminary data.</text>
</comment>
<evidence type="ECO:0000313" key="1">
    <source>
        <dbReference type="EMBL" id="KAJ7996315.1"/>
    </source>
</evidence>
<dbReference type="Proteomes" id="UP001157502">
    <property type="component" value="Chromosome 20"/>
</dbReference>
<dbReference type="EMBL" id="CM055747">
    <property type="protein sequence ID" value="KAJ7996315.1"/>
    <property type="molecule type" value="Genomic_DNA"/>
</dbReference>
<name>A0ACC2FYL3_DALPE</name>